<comment type="caution">
    <text evidence="1">The sequence shown here is derived from an EMBL/GenBank/DDBJ whole genome shotgun (WGS) entry which is preliminary data.</text>
</comment>
<keyword evidence="2" id="KW-1185">Reference proteome</keyword>
<proteinExistence type="predicted"/>
<gene>
    <name evidence="1" type="ORF">CCMP2556_LOCUS20582</name>
</gene>
<protein>
    <submittedName>
        <fullName evidence="1">Uncharacterized protein</fullName>
    </submittedName>
</protein>
<evidence type="ECO:0000313" key="2">
    <source>
        <dbReference type="Proteomes" id="UP001642484"/>
    </source>
</evidence>
<name>A0ABP0LDG9_9DINO</name>
<organism evidence="1 2">
    <name type="scientific">Durusdinium trenchii</name>
    <dbReference type="NCBI Taxonomy" id="1381693"/>
    <lineage>
        <taxon>Eukaryota</taxon>
        <taxon>Sar</taxon>
        <taxon>Alveolata</taxon>
        <taxon>Dinophyceae</taxon>
        <taxon>Suessiales</taxon>
        <taxon>Symbiodiniaceae</taxon>
        <taxon>Durusdinium</taxon>
    </lineage>
</organism>
<sequence>MEPIWGVVASQQRFVVLWCNHAAIRFVRFVANVFRRDPKFADAFVKEEDRHREITANFDATIIPQDWKSVNRIANKVTKSYLMDPYAMLMHYKRAFKLMEVMKQNSAKVLILGNKNQFGIDWKGRFEGMEFDTGVVDGKLISAAPKHYQMILCLDPVLYCRALHRINLPVMMCASLREITEHPEILDVTDYLLPFPTRRHDAALREIIGSTLDVPKDGTAQTNVPGVTEQLRYGGVLQVVQVSRAGYPVRINHQDGTTDFPRCGHGSGDRVQECWDDYKVIGASKERIKFARRVPRCAFDLLGSRWELEAAAASRSCPHESCHMSISAGFAVSFRI</sequence>
<evidence type="ECO:0000313" key="1">
    <source>
        <dbReference type="EMBL" id="CAK9037212.1"/>
    </source>
</evidence>
<accession>A0ABP0LDG9</accession>
<dbReference type="EMBL" id="CAXAMN010012113">
    <property type="protein sequence ID" value="CAK9037212.1"/>
    <property type="molecule type" value="Genomic_DNA"/>
</dbReference>
<reference evidence="1 2" key="1">
    <citation type="submission" date="2024-02" db="EMBL/GenBank/DDBJ databases">
        <authorList>
            <person name="Chen Y."/>
            <person name="Shah S."/>
            <person name="Dougan E. K."/>
            <person name="Thang M."/>
            <person name="Chan C."/>
        </authorList>
    </citation>
    <scope>NUCLEOTIDE SEQUENCE [LARGE SCALE GENOMIC DNA]</scope>
</reference>
<dbReference type="Proteomes" id="UP001642484">
    <property type="component" value="Unassembled WGS sequence"/>
</dbReference>